<evidence type="ECO:0000313" key="12">
    <source>
        <dbReference type="Proteomes" id="UP001275932"/>
    </source>
</evidence>
<dbReference type="PANTHER" id="PTHR11458:SF1">
    <property type="entry name" value="DELTA-AMINOLEVULINIC ACID DEHYDRATASE"/>
    <property type="match status" value="1"/>
</dbReference>
<dbReference type="GO" id="GO:0004655">
    <property type="term" value="F:porphobilinogen synthase activity"/>
    <property type="evidence" value="ECO:0007669"/>
    <property type="project" value="UniProtKB-EC"/>
</dbReference>
<comment type="caution">
    <text evidence="11">The sequence shown here is derived from an EMBL/GenBank/DDBJ whole genome shotgun (WGS) entry which is preliminary data.</text>
</comment>
<dbReference type="PIRSF" id="PIRSF001415">
    <property type="entry name" value="Porphbilin_synth"/>
    <property type="match status" value="1"/>
</dbReference>
<proteinExistence type="inferred from homology"/>
<evidence type="ECO:0000256" key="7">
    <source>
        <dbReference type="ARBA" id="ARBA00023244"/>
    </source>
</evidence>
<evidence type="ECO:0000256" key="4">
    <source>
        <dbReference type="ARBA" id="ARBA00020771"/>
    </source>
</evidence>
<dbReference type="SMART" id="SM01004">
    <property type="entry name" value="ALAD"/>
    <property type="match status" value="1"/>
</dbReference>
<sequence length="338" mass="37095">MNENFKLNLPHRPRRLRRNPARLAMCAETSLSPSDLIQPLFVVEGRNKCEKIDSMPGISRLSIDRLLKKCETLLALGVPAVALFPQINPRLKNNDADEAVNPDSVQNKAIRAVKKRFPELQVVADIALDPYTSHGHDGILNKDGDWILNDETVEVLVAMSAVAAQSGADFIAPSDMMDGRVGAIREALDELGFENTAIMAYTAKYASAFYGPFREAVGTLKKGKSGVDKSGYQLNPANTREALREASLDEKEGADIIMVKPAGHYLDIVSKLRQATSLPIAAYQVSGEYSMVCAAAQNGWIDFDKIRDESLISIKRAGADMILTYFAESFAQSFKSKK</sequence>
<keyword evidence="6 9" id="KW-0456">Lyase</keyword>
<protein>
    <recommendedName>
        <fullName evidence="4 9">Delta-aminolevulinic acid dehydratase</fullName>
        <ecNumber evidence="3 9">4.2.1.24</ecNumber>
    </recommendedName>
</protein>
<evidence type="ECO:0000256" key="5">
    <source>
        <dbReference type="ARBA" id="ARBA00023133"/>
    </source>
</evidence>
<dbReference type="PROSITE" id="PS00169">
    <property type="entry name" value="D_ALA_DEHYDRATASE"/>
    <property type="match status" value="1"/>
</dbReference>
<dbReference type="EC" id="4.2.1.24" evidence="3 9"/>
<evidence type="ECO:0000256" key="9">
    <source>
        <dbReference type="RuleBase" id="RU000515"/>
    </source>
</evidence>
<evidence type="ECO:0000256" key="2">
    <source>
        <dbReference type="ARBA" id="ARBA00008055"/>
    </source>
</evidence>
<comment type="similarity">
    <text evidence="2 10">Belongs to the ALAD family.</text>
</comment>
<dbReference type="PANTHER" id="PTHR11458">
    <property type="entry name" value="DELTA-AMINOLEVULINIC ACID DEHYDRATASE"/>
    <property type="match status" value="1"/>
</dbReference>
<evidence type="ECO:0000256" key="6">
    <source>
        <dbReference type="ARBA" id="ARBA00023239"/>
    </source>
</evidence>
<dbReference type="RefSeq" id="WP_370396953.1">
    <property type="nucleotide sequence ID" value="NZ_JALBUT010000004.1"/>
</dbReference>
<dbReference type="Pfam" id="PF00490">
    <property type="entry name" value="ALAD"/>
    <property type="match status" value="1"/>
</dbReference>
<comment type="subunit">
    <text evidence="9">Homooctamer.</text>
</comment>
<dbReference type="InterPro" id="IPR013785">
    <property type="entry name" value="Aldolase_TIM"/>
</dbReference>
<evidence type="ECO:0000313" key="11">
    <source>
        <dbReference type="EMBL" id="MDX8415506.1"/>
    </source>
</evidence>
<dbReference type="Gene3D" id="3.20.20.70">
    <property type="entry name" value="Aldolase class I"/>
    <property type="match status" value="1"/>
</dbReference>
<keyword evidence="5" id="KW-0350">Heme biosynthesis</keyword>
<gene>
    <name evidence="11" type="primary">hemB</name>
    <name evidence="11" type="ORF">MOX91_04830</name>
</gene>
<name>A0ABU4WG11_9BACT</name>
<dbReference type="InterPro" id="IPR030656">
    <property type="entry name" value="ALAD_AS"/>
</dbReference>
<evidence type="ECO:0000256" key="8">
    <source>
        <dbReference type="ARBA" id="ARBA00047651"/>
    </source>
</evidence>
<dbReference type="SUPFAM" id="SSF51569">
    <property type="entry name" value="Aldolase"/>
    <property type="match status" value="1"/>
</dbReference>
<dbReference type="Proteomes" id="UP001275932">
    <property type="component" value="Unassembled WGS sequence"/>
</dbReference>
<dbReference type="EMBL" id="JALBUT010000004">
    <property type="protein sequence ID" value="MDX8415506.1"/>
    <property type="molecule type" value="Genomic_DNA"/>
</dbReference>
<dbReference type="PRINTS" id="PR00144">
    <property type="entry name" value="DALDHYDRTASE"/>
</dbReference>
<accession>A0ABU4WG11</accession>
<dbReference type="NCBIfam" id="NF006762">
    <property type="entry name" value="PRK09283.1"/>
    <property type="match status" value="1"/>
</dbReference>
<dbReference type="InterPro" id="IPR001731">
    <property type="entry name" value="ALAD"/>
</dbReference>
<keyword evidence="12" id="KW-1185">Reference proteome</keyword>
<evidence type="ECO:0000256" key="3">
    <source>
        <dbReference type="ARBA" id="ARBA00012053"/>
    </source>
</evidence>
<comment type="catalytic activity">
    <reaction evidence="8 9">
        <text>2 5-aminolevulinate = porphobilinogen + 2 H2O + H(+)</text>
        <dbReference type="Rhea" id="RHEA:24064"/>
        <dbReference type="ChEBI" id="CHEBI:15377"/>
        <dbReference type="ChEBI" id="CHEBI:15378"/>
        <dbReference type="ChEBI" id="CHEBI:58126"/>
        <dbReference type="ChEBI" id="CHEBI:356416"/>
        <dbReference type="EC" id="4.2.1.24"/>
    </reaction>
</comment>
<keyword evidence="7 9" id="KW-0627">Porphyrin biosynthesis</keyword>
<reference evidence="11 12" key="1">
    <citation type="submission" date="2022-03" db="EMBL/GenBank/DDBJ databases">
        <title>Novel taxa within the pig intestine.</title>
        <authorList>
            <person name="Wylensek D."/>
            <person name="Bishof K."/>
            <person name="Afrizal A."/>
            <person name="Clavel T."/>
        </authorList>
    </citation>
    <scope>NUCLEOTIDE SEQUENCE [LARGE SCALE GENOMIC DNA]</scope>
    <source>
        <strain evidence="11 12">CLA-KB-P66</strain>
    </source>
</reference>
<evidence type="ECO:0000256" key="10">
    <source>
        <dbReference type="RuleBase" id="RU004161"/>
    </source>
</evidence>
<organism evidence="11 12">
    <name type="scientific">Intestinicryptomonas porci</name>
    <dbReference type="NCBI Taxonomy" id="2926320"/>
    <lineage>
        <taxon>Bacteria</taxon>
        <taxon>Pseudomonadati</taxon>
        <taxon>Verrucomicrobiota</taxon>
        <taxon>Opitutia</taxon>
        <taxon>Opitutales</taxon>
        <taxon>Intestinicryptomonaceae</taxon>
        <taxon>Intestinicryptomonas</taxon>
    </lineage>
</organism>
<evidence type="ECO:0000256" key="1">
    <source>
        <dbReference type="ARBA" id="ARBA00004694"/>
    </source>
</evidence>
<comment type="pathway">
    <text evidence="1">Porphyrin-containing compound metabolism; protoporphyrin-IX biosynthesis; coproporphyrinogen-III from 5-aminolevulinate: step 1/4.</text>
</comment>